<dbReference type="PROSITE" id="PS00217">
    <property type="entry name" value="SUGAR_TRANSPORT_2"/>
    <property type="match status" value="1"/>
</dbReference>
<comment type="pathway">
    <text evidence="4 20">Nucleotide-sugar biosynthesis; GDP-alpha-D-mannose biosynthesis; alpha-D-mannose 1-phosphate from D-fructose 6-phosphate: step 1/2.</text>
</comment>
<evidence type="ECO:0000256" key="13">
    <source>
        <dbReference type="ARBA" id="ARBA00022833"/>
    </source>
</evidence>
<dbReference type="OrthoDB" id="6605218at2759"/>
<evidence type="ECO:0000256" key="18">
    <source>
        <dbReference type="RuleBase" id="RU000611"/>
    </source>
</evidence>
<dbReference type="InterPro" id="IPR005829">
    <property type="entry name" value="Sugar_transporter_CS"/>
</dbReference>
<dbReference type="AlphaFoldDB" id="A0A511KFL1"/>
<feature type="transmembrane region" description="Helical" evidence="22">
    <location>
        <begin position="570"/>
        <end position="592"/>
    </location>
</feature>
<accession>A0A511KFL1</accession>
<dbReference type="PANTHER" id="PTHR48020">
    <property type="entry name" value="PROTON MYO-INOSITOL COTRANSPORTER"/>
    <property type="match status" value="1"/>
</dbReference>
<comment type="caution">
    <text evidence="24">The sequence shown here is derived from an EMBL/GenBank/DDBJ whole genome shotgun (WGS) entry which is preliminary data.</text>
</comment>
<keyword evidence="11 22" id="KW-0812">Transmembrane</keyword>
<comment type="catalytic activity">
    <reaction evidence="17">
        <text>myo-inositol(out) + H(+)(out) = myo-inositol(in) + H(+)(in)</text>
        <dbReference type="Rhea" id="RHEA:60364"/>
        <dbReference type="ChEBI" id="CHEBI:15378"/>
        <dbReference type="ChEBI" id="CHEBI:17268"/>
    </reaction>
</comment>
<dbReference type="GO" id="GO:0005886">
    <property type="term" value="C:plasma membrane"/>
    <property type="evidence" value="ECO:0007669"/>
    <property type="project" value="UniProtKB-SubCell"/>
</dbReference>
<dbReference type="InterPro" id="IPR046457">
    <property type="entry name" value="PMI_typeI_cat"/>
</dbReference>
<dbReference type="InterPro" id="IPR020846">
    <property type="entry name" value="MFS_dom"/>
</dbReference>
<sequence length="1031" mass="111605">MSESPVFELETDHLASPIDAALQVCGAQSYDWGKLGKDGSKCSHFAKGLPNFNYDENKPYAELWMGTHPSCPSTLMATGQDLKKYLKSRPELLGDKVVEKFGDDLPFLFKVLAIRKALSIQAHPDKQLAQKLHSEKPDIYKDPNHKPEMAVALTDFSGFCGFRPPSEIASFLDSVPEFAAVVGESVASSFKSKFGSSSSPSEEDKKAGLKEIFTPLMKAQDKLVQEQVEKLVKRVQGGDSGLGKEESDLINTLNSDFPGDVGIFCTFVLNIVRLKPGEAVFLKANEPHAYLDGDIMECMATSDNVVRAGLTPKLRDVPTLTSMLTYTSSPPSEQIMNPVGFRSTKHTTLYDPPIDEFSVLLTDLMDGETEKFGAIEGPSILIFTQLDGGAETARLGWSQGDKAIKREGQVFFIGAGEQVSIEAKGGRVIAYHSLSPQQAAHSLSWSARPGETPDREDGLEDEDEDSDGKLTPALVRIAGVAGLGGLLFGFDTGVVSGALVAIGTDLGGRALTLGEETGIVTSALYGALAGALFASRAADFWGRKPVIVAAAVLFALGALEQAAAQVYKEVILGRVLVGIGVGLSSMTLPIYLAEISPARFRGRIVASLVVLITGGQVLAYIVDAIFFPVTKGWRWMFGFGAVPAVIQLLLSFSLPESPRFQLRHDRVPAARKTISLLHPTLSHAAVQRRIESIQAEVQSAKESDRVDGARERKISPTFSNWREWLQEWRTNVKEGRLGRLWRDRVSRRTLFVAAGLQFFQQSTGFNTLMYYSAKIIQLSGLGQPVAFAIFVALSNFVSTIVALRLIDRMGRRALLLRTLIGMLFGMSLLALSFVFIHLKADGAVQEADVAHGRPSLWAFVAILAMCIFCVSFALGIGNCAWVVQSEVFNQDLRAVGNGIATAVNWSANLLISSTFLHLASAVTPAGTFALYSLISVAGWVFTWRYLPETKGLSLDEVYALFEREVGVDSAVAASSGPTGGEVAYHVVGGDTSEEEEDQARTPAVAAVDEDREDSRVGDKRRAGNGRNTEPD</sequence>
<dbReference type="GO" id="GO:0009298">
    <property type="term" value="P:GDP-mannose biosynthetic process"/>
    <property type="evidence" value="ECO:0007669"/>
    <property type="project" value="UniProtKB-UniPathway"/>
</dbReference>
<evidence type="ECO:0000256" key="2">
    <source>
        <dbReference type="ARBA" id="ARBA00002564"/>
    </source>
</evidence>
<evidence type="ECO:0000256" key="22">
    <source>
        <dbReference type="SAM" id="Phobius"/>
    </source>
</evidence>
<evidence type="ECO:0000256" key="6">
    <source>
        <dbReference type="ARBA" id="ARBA00010992"/>
    </source>
</evidence>
<dbReference type="CDD" id="cd07011">
    <property type="entry name" value="cupin_PMI_type_I_N"/>
    <property type="match status" value="1"/>
</dbReference>
<reference evidence="24 25" key="1">
    <citation type="submission" date="2019-07" db="EMBL/GenBank/DDBJ databases">
        <title>Rhodotorula toruloides NBRC10032 genome sequencing.</title>
        <authorList>
            <person name="Shida Y."/>
            <person name="Takaku H."/>
            <person name="Ogasawara W."/>
            <person name="Mori K."/>
        </authorList>
    </citation>
    <scope>NUCLEOTIDE SEQUENCE [LARGE SCALE GENOMIC DNA]</scope>
    <source>
        <strain evidence="24 25">NBRC10032</strain>
    </source>
</reference>
<keyword evidence="9" id="KW-0813">Transport</keyword>
<evidence type="ECO:0000256" key="1">
    <source>
        <dbReference type="ARBA" id="ARBA00000757"/>
    </source>
</evidence>
<evidence type="ECO:0000256" key="10">
    <source>
        <dbReference type="ARBA" id="ARBA00022475"/>
    </source>
</evidence>
<feature type="transmembrane region" description="Helical" evidence="22">
    <location>
        <begin position="604"/>
        <end position="627"/>
    </location>
</feature>
<gene>
    <name evidence="24" type="ORF">Rt10032_c06g2733</name>
</gene>
<keyword evidence="15 22" id="KW-0472">Membrane</keyword>
<dbReference type="PANTHER" id="PTHR48020:SF12">
    <property type="entry name" value="PROTON MYO-INOSITOL COTRANSPORTER"/>
    <property type="match status" value="1"/>
</dbReference>
<dbReference type="InterPro" id="IPR050814">
    <property type="entry name" value="Myo-inositol_Transporter"/>
</dbReference>
<feature type="region of interest" description="Disordered" evidence="21">
    <location>
        <begin position="982"/>
        <end position="1031"/>
    </location>
</feature>
<feature type="transmembrane region" description="Helical" evidence="22">
    <location>
        <begin position="856"/>
        <end position="883"/>
    </location>
</feature>
<dbReference type="GO" id="GO:0005366">
    <property type="term" value="F:myo-inositol:proton symporter activity"/>
    <property type="evidence" value="ECO:0007669"/>
    <property type="project" value="RHEA"/>
</dbReference>
<dbReference type="GO" id="GO:0004476">
    <property type="term" value="F:mannose-6-phosphate isomerase activity"/>
    <property type="evidence" value="ECO:0007669"/>
    <property type="project" value="UniProtKB-EC"/>
</dbReference>
<dbReference type="InterPro" id="IPR046458">
    <property type="entry name" value="PMI_typeI_hel"/>
</dbReference>
<evidence type="ECO:0000313" key="24">
    <source>
        <dbReference type="EMBL" id="GEM08716.1"/>
    </source>
</evidence>
<evidence type="ECO:0000256" key="19">
    <source>
        <dbReference type="RuleBase" id="RU004189"/>
    </source>
</evidence>
<evidence type="ECO:0000256" key="15">
    <source>
        <dbReference type="ARBA" id="ARBA00023136"/>
    </source>
</evidence>
<evidence type="ECO:0000256" key="20">
    <source>
        <dbReference type="RuleBase" id="RU004248"/>
    </source>
</evidence>
<dbReference type="FunFam" id="1.20.1250.20:FF:000073">
    <property type="entry name" value="MFS myo-inositol transporter, putative"/>
    <property type="match status" value="1"/>
</dbReference>
<dbReference type="PROSITE" id="PS00966">
    <property type="entry name" value="PMI_I_2"/>
    <property type="match status" value="1"/>
</dbReference>
<keyword evidence="12" id="KW-0479">Metal-binding</keyword>
<feature type="region of interest" description="Disordered" evidence="21">
    <location>
        <begin position="441"/>
        <end position="467"/>
    </location>
</feature>
<keyword evidence="13 18" id="KW-0862">Zinc</keyword>
<dbReference type="PROSITE" id="PS00965">
    <property type="entry name" value="PMI_I_1"/>
    <property type="match status" value="1"/>
</dbReference>
<keyword evidence="16 18" id="KW-0413">Isomerase</keyword>
<feature type="transmembrane region" description="Helical" evidence="22">
    <location>
        <begin position="785"/>
        <end position="806"/>
    </location>
</feature>
<feature type="transmembrane region" description="Helical" evidence="22">
    <location>
        <begin position="818"/>
        <end position="836"/>
    </location>
</feature>
<dbReference type="Pfam" id="PF01238">
    <property type="entry name" value="PMI_typeI_C"/>
    <property type="match status" value="1"/>
</dbReference>
<dbReference type="InterPro" id="IPR011051">
    <property type="entry name" value="RmlC_Cupin_sf"/>
</dbReference>
<dbReference type="InterPro" id="IPR018050">
    <property type="entry name" value="Pmannose_isomerase-type1_CS"/>
</dbReference>
<evidence type="ECO:0000256" key="17">
    <source>
        <dbReference type="ARBA" id="ARBA00049119"/>
    </source>
</evidence>
<evidence type="ECO:0000256" key="11">
    <source>
        <dbReference type="ARBA" id="ARBA00022692"/>
    </source>
</evidence>
<feature type="transmembrane region" description="Helical" evidence="22">
    <location>
        <begin position="749"/>
        <end position="773"/>
    </location>
</feature>
<feature type="transmembrane region" description="Helical" evidence="22">
    <location>
        <begin position="633"/>
        <end position="654"/>
    </location>
</feature>
<keyword evidence="10" id="KW-1003">Cell membrane</keyword>
<dbReference type="Gene3D" id="1.20.1250.20">
    <property type="entry name" value="MFS general substrate transporter like domains"/>
    <property type="match status" value="1"/>
</dbReference>
<dbReference type="SUPFAM" id="SSF103473">
    <property type="entry name" value="MFS general substrate transporter"/>
    <property type="match status" value="1"/>
</dbReference>
<name>A0A511KFL1_RHOTO</name>
<feature type="domain" description="Major facilitator superfamily (MFS) profile" evidence="23">
    <location>
        <begin position="477"/>
        <end position="950"/>
    </location>
</feature>
<dbReference type="InterPro" id="IPR005828">
    <property type="entry name" value="MFS_sugar_transport-like"/>
</dbReference>
<evidence type="ECO:0000256" key="14">
    <source>
        <dbReference type="ARBA" id="ARBA00022989"/>
    </source>
</evidence>
<evidence type="ECO:0000256" key="7">
    <source>
        <dbReference type="ARBA" id="ARBA00011956"/>
    </source>
</evidence>
<organism evidence="24 25">
    <name type="scientific">Rhodotorula toruloides</name>
    <name type="common">Yeast</name>
    <name type="synonym">Rhodosporidium toruloides</name>
    <dbReference type="NCBI Taxonomy" id="5286"/>
    <lineage>
        <taxon>Eukaryota</taxon>
        <taxon>Fungi</taxon>
        <taxon>Dikarya</taxon>
        <taxon>Basidiomycota</taxon>
        <taxon>Pucciniomycotina</taxon>
        <taxon>Microbotryomycetes</taxon>
        <taxon>Sporidiobolales</taxon>
        <taxon>Sporidiobolaceae</taxon>
        <taxon>Rhodotorula</taxon>
    </lineage>
</organism>
<dbReference type="Gene3D" id="1.10.441.10">
    <property type="entry name" value="Phosphomannose Isomerase, domain 2"/>
    <property type="match status" value="1"/>
</dbReference>
<evidence type="ECO:0000313" key="25">
    <source>
        <dbReference type="Proteomes" id="UP000321518"/>
    </source>
</evidence>
<evidence type="ECO:0000259" key="23">
    <source>
        <dbReference type="PROSITE" id="PS50850"/>
    </source>
</evidence>
<feature type="compositionally biased region" description="Basic and acidic residues" evidence="21">
    <location>
        <begin position="1012"/>
        <end position="1021"/>
    </location>
</feature>
<proteinExistence type="inferred from homology"/>
<dbReference type="Pfam" id="PF20512">
    <property type="entry name" value="PMI_typeI_hel"/>
    <property type="match status" value="1"/>
</dbReference>
<evidence type="ECO:0000256" key="8">
    <source>
        <dbReference type="ARBA" id="ARBA00018236"/>
    </source>
</evidence>
<dbReference type="EC" id="5.3.1.8" evidence="7 18"/>
<feature type="transmembrane region" description="Helical" evidence="22">
    <location>
        <begin position="546"/>
        <end position="564"/>
    </location>
</feature>
<feature type="compositionally biased region" description="Acidic residues" evidence="21">
    <location>
        <begin position="457"/>
        <end position="466"/>
    </location>
</feature>
<evidence type="ECO:0000256" key="5">
    <source>
        <dbReference type="ARBA" id="ARBA00010772"/>
    </source>
</evidence>
<dbReference type="GO" id="GO:0005975">
    <property type="term" value="P:carbohydrate metabolic process"/>
    <property type="evidence" value="ECO:0007669"/>
    <property type="project" value="InterPro"/>
</dbReference>
<dbReference type="PRINTS" id="PR00714">
    <property type="entry name" value="MAN6PISMRASE"/>
</dbReference>
<feature type="transmembrane region" description="Helical" evidence="22">
    <location>
        <begin position="895"/>
        <end position="916"/>
    </location>
</feature>
<dbReference type="Proteomes" id="UP000321518">
    <property type="component" value="Unassembled WGS sequence"/>
</dbReference>
<keyword evidence="14 22" id="KW-1133">Transmembrane helix</keyword>
<dbReference type="PROSITE" id="PS50850">
    <property type="entry name" value="MFS"/>
    <property type="match status" value="1"/>
</dbReference>
<evidence type="ECO:0000256" key="16">
    <source>
        <dbReference type="ARBA" id="ARBA00023235"/>
    </source>
</evidence>
<dbReference type="InterPro" id="IPR046456">
    <property type="entry name" value="PMI_typeI_C"/>
</dbReference>
<dbReference type="InterPro" id="IPR001250">
    <property type="entry name" value="Man6P_Isoase-1"/>
</dbReference>
<evidence type="ECO:0000256" key="4">
    <source>
        <dbReference type="ARBA" id="ARBA00004666"/>
    </source>
</evidence>
<feature type="transmembrane region" description="Helical" evidence="22">
    <location>
        <begin position="928"/>
        <end position="946"/>
    </location>
</feature>
<dbReference type="FunFam" id="1.10.441.10:FF:000001">
    <property type="entry name" value="Mannose-6-phosphate isomerase"/>
    <property type="match status" value="1"/>
</dbReference>
<comment type="function">
    <text evidence="2">Involved in the synthesis of the GDP-mannose and dolichol-phosphate-mannose required for a number of critical mannosyl transfer reactions.</text>
</comment>
<comment type="catalytic activity">
    <reaction evidence="1 18">
        <text>D-mannose 6-phosphate = D-fructose 6-phosphate</text>
        <dbReference type="Rhea" id="RHEA:12356"/>
        <dbReference type="ChEBI" id="CHEBI:58735"/>
        <dbReference type="ChEBI" id="CHEBI:61527"/>
        <dbReference type="EC" id="5.3.1.8"/>
    </reaction>
</comment>
<dbReference type="EMBL" id="BJWK01000006">
    <property type="protein sequence ID" value="GEM08716.1"/>
    <property type="molecule type" value="Genomic_DNA"/>
</dbReference>
<dbReference type="SUPFAM" id="SSF51182">
    <property type="entry name" value="RmlC-like cupins"/>
    <property type="match status" value="1"/>
</dbReference>
<dbReference type="InterPro" id="IPR016305">
    <property type="entry name" value="Mannose-6-P_Isomerase"/>
</dbReference>
<evidence type="ECO:0000256" key="9">
    <source>
        <dbReference type="ARBA" id="ARBA00022448"/>
    </source>
</evidence>
<comment type="similarity">
    <text evidence="5 19">Belongs to the mannose-6-phosphate isomerase type 1 family.</text>
</comment>
<evidence type="ECO:0000256" key="21">
    <source>
        <dbReference type="SAM" id="MobiDB-lite"/>
    </source>
</evidence>
<dbReference type="Pfam" id="PF00083">
    <property type="entry name" value="Sugar_tr"/>
    <property type="match status" value="1"/>
</dbReference>
<dbReference type="NCBIfam" id="TIGR00218">
    <property type="entry name" value="manA"/>
    <property type="match status" value="1"/>
</dbReference>
<dbReference type="UniPathway" id="UPA00126">
    <property type="reaction ID" value="UER00423"/>
</dbReference>
<comment type="cofactor">
    <cofactor evidence="18">
        <name>Zn(2+)</name>
        <dbReference type="ChEBI" id="CHEBI:29105"/>
    </cofactor>
    <text evidence="18">Binds 1 zinc ion per subunit.</text>
</comment>
<dbReference type="InterPro" id="IPR036259">
    <property type="entry name" value="MFS_trans_sf"/>
</dbReference>
<evidence type="ECO:0000256" key="12">
    <source>
        <dbReference type="ARBA" id="ARBA00022723"/>
    </source>
</evidence>
<comment type="subcellular location">
    <subcellularLocation>
        <location evidence="3">Cell membrane</location>
        <topology evidence="3">Multi-pass membrane protein</topology>
    </subcellularLocation>
</comment>
<dbReference type="GO" id="GO:1904679">
    <property type="term" value="P:myo-inositol import across plasma membrane"/>
    <property type="evidence" value="ECO:0007669"/>
    <property type="project" value="UniProtKB-ARBA"/>
</dbReference>
<dbReference type="Pfam" id="PF20511">
    <property type="entry name" value="PMI_typeI_cat"/>
    <property type="match status" value="1"/>
</dbReference>
<comment type="similarity">
    <text evidence="6">Belongs to the major facilitator superfamily. Sugar transporter (TC 2.A.1.1) family.</text>
</comment>
<dbReference type="PROSITE" id="PS00216">
    <property type="entry name" value="SUGAR_TRANSPORT_1"/>
    <property type="match status" value="2"/>
</dbReference>
<dbReference type="InterPro" id="IPR014710">
    <property type="entry name" value="RmlC-like_jellyroll"/>
</dbReference>
<evidence type="ECO:0000256" key="3">
    <source>
        <dbReference type="ARBA" id="ARBA00004651"/>
    </source>
</evidence>
<protein>
    <recommendedName>
        <fullName evidence="8 18">Mannose-6-phosphate isomerase</fullName>
        <ecNumber evidence="7 18">5.3.1.8</ecNumber>
    </recommendedName>
</protein>
<dbReference type="Gene3D" id="2.60.120.10">
    <property type="entry name" value="Jelly Rolls"/>
    <property type="match status" value="2"/>
</dbReference>
<dbReference type="GO" id="GO:0008270">
    <property type="term" value="F:zinc ion binding"/>
    <property type="evidence" value="ECO:0007669"/>
    <property type="project" value="InterPro"/>
</dbReference>